<dbReference type="Gene3D" id="2.60.120.1560">
    <property type="match status" value="1"/>
</dbReference>
<sequence length="1862" mass="202684">MRYSLAVPAFAALAAALPAPQLIDLDMVIAQPDISYTTTASSVTYDATSLAAQATDDITSVSVDVSAIATQTPLALIEKRSACAPQPTGVAGVYAPPANTDDDTVAAFAANTAFAAAASAAPVPAGYTNTFTNLNGSNNAYGYLGYTTLASYDSEKCAAKCNAINGCMSFNLYFERDPSVDPGTGASGCQNPPSQTMIKCVFWGGPVSSSNANNYGQWRNQFQVAIAGSNGYMNNTLEVPAGFGNVQYLNNAAINAPLDHEGFDTYMGSRIFNAGPFNASLCAAHCQAQNAYNTAHPPTNGAPVKLCNFFNTYLLYLNKTSNSQGQYCALYTEAWDSSYATNKGQYRGNDHYMIEYSYTFTNTSNPGFSPKKGDTNGAVHQASIDIKYATLQPFCSSALGYSALVATITPSTTVTPMVTSTVLSTTITTASVEKRVPVTSSPASLSTPAVLTKYPASILSSACSMVVTQATSTSTSTAPIITVSAATQTTLETSILTVTASPIPSACGNSGIQFAFYGNGIYDEGDYVGNVEPSKYASRTPTWQDTTTKVGGIDVEVYSSEDIQIYDTTHHESSQYFILNHRGYIFAQVAGTYTFSLTNPDDIVFLWLGQTAQKGWNRANAAALATLDTSATTQYTLEAGEYLPFRIFFGQQGGPVRFTFSINAPDGTPILDSNTPESDFIVQYSCDKTTAPPFPAFGQDDNSNPKYGALPESIPSTKSSLASGLYGFDHVSNYLWRDPETAYISLALNRICGVTVWPQYLLDAPLRSTLNVSTTPQQWSLPTTVYKAELDCMPLTSSATYNVSINQSYAFDDGPEFYVVNMTVLRLESDDGCTITIADTSGATMLVENVPWLSDGGGWWSNGPNYNSTILFGFSNSTKECGNRSMFFVKSAKSPRLEAHLCTMQYFSAAIPVIVSINESSTQIIVDPKAYLQARQPLDQTKYSIQQLEETFLSPNRSTKFATSSEANYAGPMLAIAAGPGFNNDPEAMLQSTDMVQQASEMYQQFFGEMLLLELQSRLDRSLDVGQGRITTTEPRIVVDLGVGITLGVLLLLTTCGITAVAYQSNLSRRSLNLYQDPGQIAVAASLVVADKNVKSVFADSGQFSKAQLSQRVASIRASMYRGALLAVSDEDDHENGDQVKDVDHACRPENQVPVVLRTWMCPLLVVFLMALLACIATLYQVSRTDGIHQAPFVYEFRAQAFNSAATLYQVSLGETLKRLQPYVAMVTVPTPLRDSVLAEYLNAPIALVSFKAVKHSHWVLALAGLGALATELFTVSVSALWELEMKDLDWPISMSRQFELRQIPRIDEYTLPYHAPAYADVQRYYVLSSIYSSSLQSWLYGATLELTQQASTPPWSKDMWSFAPLNTNDLTHNDTSVKDISMADLTQARNITIVTLAVRARLECKPQTFVSNTSSWVEEINFKNRTAWNAMNRPSDLDHGYVLKGPANMGSDNPALWIWSQEPQIAAITCDTILEKANASIDIATDTGVVYDYRILGTPVNATEAWLDKYLSHNTSVDYSGEMTYTHDDEQHPTLQTAMKKNITTSWGYICVDSIMNSGRAKDVSTTQWEPTKPENLENRAFNFRIRGLSADFMSYSMLQLANGTKEALLDTDTLISLANKTFGVFFKHFASENVTSALGGNVYQPIGAKLPWSLGFVTNNTMYAKASDQPTAYQGALGVENTTAPTPRSATAILHIPVRQLVMSPTAVILCLSLLVFLILFIPVIFLANRKSIKQLPRDVDTLASGLAFVYGSERLLDWVQVRAEKPKPWYAGWSFGNRKSARPHEMARMGSFETSDGKQLWGIELCEASCDDGKTEDTTGEVVRLQSLGSRRSTDDCRTEGPAEDLCTSDLGSERRADR</sequence>
<name>A0ABR0T711_AURPU</name>
<feature type="domain" description="PA14" evidence="4">
    <location>
        <begin position="533"/>
        <end position="676"/>
    </location>
</feature>
<evidence type="ECO:0000256" key="1">
    <source>
        <dbReference type="SAM" id="MobiDB-lite"/>
    </source>
</evidence>
<comment type="caution">
    <text evidence="5">The sequence shown here is derived from an EMBL/GenBank/DDBJ whole genome shotgun (WGS) entry which is preliminary data.</text>
</comment>
<keyword evidence="3" id="KW-0732">Signal</keyword>
<dbReference type="Pfam" id="PF10528">
    <property type="entry name" value="GLEYA"/>
    <property type="match status" value="1"/>
</dbReference>
<gene>
    <name evidence="5" type="ORF">QM012_005206</name>
</gene>
<dbReference type="InterPro" id="IPR021840">
    <property type="entry name" value="DUF3433"/>
</dbReference>
<dbReference type="PANTHER" id="PTHR36578">
    <property type="entry name" value="CHROMOSOME 15, WHOLE GENOME SHOTGUN SEQUENCE"/>
    <property type="match status" value="1"/>
</dbReference>
<feature type="signal peptide" evidence="3">
    <location>
        <begin position="1"/>
        <end position="16"/>
    </location>
</feature>
<feature type="chain" id="PRO_5045794722" description="PA14 domain-containing protein" evidence="3">
    <location>
        <begin position="17"/>
        <end position="1862"/>
    </location>
</feature>
<organism evidence="5 6">
    <name type="scientific">Aureobasidium pullulans</name>
    <name type="common">Black yeast</name>
    <name type="synonym">Pullularia pullulans</name>
    <dbReference type="NCBI Taxonomy" id="5580"/>
    <lineage>
        <taxon>Eukaryota</taxon>
        <taxon>Fungi</taxon>
        <taxon>Dikarya</taxon>
        <taxon>Ascomycota</taxon>
        <taxon>Pezizomycotina</taxon>
        <taxon>Dothideomycetes</taxon>
        <taxon>Dothideomycetidae</taxon>
        <taxon>Dothideales</taxon>
        <taxon>Saccotheciaceae</taxon>
        <taxon>Aureobasidium</taxon>
    </lineage>
</organism>
<feature type="transmembrane region" description="Helical" evidence="2">
    <location>
        <begin position="1160"/>
        <end position="1180"/>
    </location>
</feature>
<keyword evidence="2" id="KW-1133">Transmembrane helix</keyword>
<feature type="transmembrane region" description="Helical" evidence="2">
    <location>
        <begin position="1709"/>
        <end position="1730"/>
    </location>
</feature>
<dbReference type="InterPro" id="IPR018871">
    <property type="entry name" value="GLEYA_adhesin_domain"/>
</dbReference>
<dbReference type="PROSITE" id="PS51820">
    <property type="entry name" value="PA14"/>
    <property type="match status" value="1"/>
</dbReference>
<dbReference type="InterPro" id="IPR037524">
    <property type="entry name" value="PA14/GLEYA"/>
</dbReference>
<proteinExistence type="predicted"/>
<evidence type="ECO:0000313" key="5">
    <source>
        <dbReference type="EMBL" id="KAK5999800.1"/>
    </source>
</evidence>
<reference evidence="5 6" key="1">
    <citation type="submission" date="2023-11" db="EMBL/GenBank/DDBJ databases">
        <title>Draft genome sequence and annotation of the polyextremotolerant black yeast-like fungus Aureobasidium pullulans NRRL 62042.</title>
        <authorList>
            <person name="Dielentheis-Frenken M.R.E."/>
            <person name="Wibberg D."/>
            <person name="Blank L.M."/>
            <person name="Tiso T."/>
        </authorList>
    </citation>
    <scope>NUCLEOTIDE SEQUENCE [LARGE SCALE GENOMIC DNA]</scope>
    <source>
        <strain evidence="5 6">NRRL 62042</strain>
    </source>
</reference>
<feature type="transmembrane region" description="Helical" evidence="2">
    <location>
        <begin position="1041"/>
        <end position="1063"/>
    </location>
</feature>
<evidence type="ECO:0000259" key="4">
    <source>
        <dbReference type="PROSITE" id="PS51820"/>
    </source>
</evidence>
<feature type="region of interest" description="Disordered" evidence="1">
    <location>
        <begin position="1833"/>
        <end position="1862"/>
    </location>
</feature>
<keyword evidence="6" id="KW-1185">Reference proteome</keyword>
<keyword evidence="2" id="KW-0812">Transmembrane</keyword>
<keyword evidence="2" id="KW-0472">Membrane</keyword>
<accession>A0ABR0T711</accession>
<evidence type="ECO:0000256" key="3">
    <source>
        <dbReference type="SAM" id="SignalP"/>
    </source>
</evidence>
<feature type="compositionally biased region" description="Basic and acidic residues" evidence="1">
    <location>
        <begin position="1835"/>
        <end position="1844"/>
    </location>
</feature>
<evidence type="ECO:0000256" key="2">
    <source>
        <dbReference type="SAM" id="Phobius"/>
    </source>
</evidence>
<protein>
    <recommendedName>
        <fullName evidence="4">PA14 domain-containing protein</fullName>
    </recommendedName>
</protein>
<dbReference type="PANTHER" id="PTHR36578:SF2">
    <property type="entry name" value="PA14 DOMAIN-CONTAINING PROTEIN"/>
    <property type="match status" value="1"/>
</dbReference>
<dbReference type="Proteomes" id="UP001341245">
    <property type="component" value="Unassembled WGS sequence"/>
</dbReference>
<dbReference type="EMBL" id="JASGXD010000021">
    <property type="protein sequence ID" value="KAK5999800.1"/>
    <property type="molecule type" value="Genomic_DNA"/>
</dbReference>
<evidence type="ECO:0000313" key="6">
    <source>
        <dbReference type="Proteomes" id="UP001341245"/>
    </source>
</evidence>
<dbReference type="Pfam" id="PF11915">
    <property type="entry name" value="DUF3433"/>
    <property type="match status" value="1"/>
</dbReference>